<protein>
    <recommendedName>
        <fullName evidence="5">MAPEG family protein</fullName>
    </recommendedName>
</protein>
<name>A0ABW3G1C9_9NOCA</name>
<feature type="transmembrane region" description="Helical" evidence="2">
    <location>
        <begin position="189"/>
        <end position="210"/>
    </location>
</feature>
<feature type="region of interest" description="Disordered" evidence="1">
    <location>
        <begin position="1"/>
        <end position="29"/>
    </location>
</feature>
<keyword evidence="2" id="KW-0812">Transmembrane</keyword>
<comment type="caution">
    <text evidence="3">The sequence shown here is derived from an EMBL/GenBank/DDBJ whole genome shotgun (WGS) entry which is preliminary data.</text>
</comment>
<keyword evidence="4" id="KW-1185">Reference proteome</keyword>
<evidence type="ECO:0000256" key="1">
    <source>
        <dbReference type="SAM" id="MobiDB-lite"/>
    </source>
</evidence>
<keyword evidence="2" id="KW-1133">Transmembrane helix</keyword>
<proteinExistence type="predicted"/>
<gene>
    <name evidence="3" type="ORF">ACFQ04_01550</name>
</gene>
<dbReference type="Proteomes" id="UP001597068">
    <property type="component" value="Unassembled WGS sequence"/>
</dbReference>
<evidence type="ECO:0000256" key="2">
    <source>
        <dbReference type="SAM" id="Phobius"/>
    </source>
</evidence>
<feature type="transmembrane region" description="Helical" evidence="2">
    <location>
        <begin position="156"/>
        <end position="177"/>
    </location>
</feature>
<evidence type="ECO:0008006" key="5">
    <source>
        <dbReference type="Google" id="ProtNLM"/>
    </source>
</evidence>
<feature type="transmembrane region" description="Helical" evidence="2">
    <location>
        <begin position="82"/>
        <end position="100"/>
    </location>
</feature>
<evidence type="ECO:0000313" key="3">
    <source>
        <dbReference type="EMBL" id="MFD0924411.1"/>
    </source>
</evidence>
<dbReference type="RefSeq" id="WP_253647552.1">
    <property type="nucleotide sequence ID" value="NZ_BAAAMO010000002.1"/>
</dbReference>
<reference evidence="4" key="1">
    <citation type="journal article" date="2019" name="Int. J. Syst. Evol. Microbiol.">
        <title>The Global Catalogue of Microorganisms (GCM) 10K type strain sequencing project: providing services to taxonomists for standard genome sequencing and annotation.</title>
        <authorList>
            <consortium name="The Broad Institute Genomics Platform"/>
            <consortium name="The Broad Institute Genome Sequencing Center for Infectious Disease"/>
            <person name="Wu L."/>
            <person name="Ma J."/>
        </authorList>
    </citation>
    <scope>NUCLEOTIDE SEQUENCE [LARGE SCALE GENOMIC DNA]</scope>
    <source>
        <strain evidence="4">CCUG 50873</strain>
    </source>
</reference>
<keyword evidence="2" id="KW-0472">Membrane</keyword>
<dbReference type="EMBL" id="JBHTIL010000001">
    <property type="protein sequence ID" value="MFD0924411.1"/>
    <property type="molecule type" value="Genomic_DNA"/>
</dbReference>
<sequence length="212" mass="22285">MASMLTPLPDTMRAEQRPSCEHPTMSSGSAVARGYRRVVHRAHGPLEPARARARMSAYVYGTLLALAAVVVVDPPAIEDGTAVLVVVGTTATTFLAHVFAEIVAHRVMVDTDDDRPHPVQARAALEELRDALPIASSGAFPAAILALGWLEVLSPTWAYILAGAGPIARIAVAEVAIQRLQNRPMTVQLLVGALITAAVATAIVAIKVAVAH</sequence>
<organism evidence="3 4">
    <name type="scientific">Williamsia deligens</name>
    <dbReference type="NCBI Taxonomy" id="321325"/>
    <lineage>
        <taxon>Bacteria</taxon>
        <taxon>Bacillati</taxon>
        <taxon>Actinomycetota</taxon>
        <taxon>Actinomycetes</taxon>
        <taxon>Mycobacteriales</taxon>
        <taxon>Nocardiaceae</taxon>
        <taxon>Williamsia</taxon>
    </lineage>
</organism>
<feature type="transmembrane region" description="Helical" evidence="2">
    <location>
        <begin position="57"/>
        <end position="76"/>
    </location>
</feature>
<evidence type="ECO:0000313" key="4">
    <source>
        <dbReference type="Proteomes" id="UP001597068"/>
    </source>
</evidence>
<accession>A0ABW3G1C9</accession>
<feature type="transmembrane region" description="Helical" evidence="2">
    <location>
        <begin position="131"/>
        <end position="150"/>
    </location>
</feature>